<organism evidence="2">
    <name type="scientific">Chlamydomonas leiostraca</name>
    <dbReference type="NCBI Taxonomy" id="1034604"/>
    <lineage>
        <taxon>Eukaryota</taxon>
        <taxon>Viridiplantae</taxon>
        <taxon>Chlorophyta</taxon>
        <taxon>core chlorophytes</taxon>
        <taxon>Chlorophyceae</taxon>
        <taxon>CS clade</taxon>
        <taxon>Chlamydomonadales</taxon>
        <taxon>Chlamydomonadaceae</taxon>
        <taxon>Chlamydomonas</taxon>
    </lineage>
</organism>
<accession>A0A7S0S128</accession>
<evidence type="ECO:0000259" key="1">
    <source>
        <dbReference type="PROSITE" id="PS50206"/>
    </source>
</evidence>
<dbReference type="SUPFAM" id="SSF52821">
    <property type="entry name" value="Rhodanese/Cell cycle control phosphatase"/>
    <property type="match status" value="1"/>
</dbReference>
<gene>
    <name evidence="2" type="ORF">CLEI1391_LOCUS17714</name>
</gene>
<dbReference type="SMART" id="SM00450">
    <property type="entry name" value="RHOD"/>
    <property type="match status" value="1"/>
</dbReference>
<dbReference type="InterPro" id="IPR036873">
    <property type="entry name" value="Rhodanese-like_dom_sf"/>
</dbReference>
<name>A0A7S0S128_9CHLO</name>
<proteinExistence type="predicted"/>
<dbReference type="Pfam" id="PF00581">
    <property type="entry name" value="Rhodanese"/>
    <property type="match status" value="1"/>
</dbReference>
<evidence type="ECO:0000313" key="2">
    <source>
        <dbReference type="EMBL" id="CAD8693531.1"/>
    </source>
</evidence>
<dbReference type="InterPro" id="IPR001763">
    <property type="entry name" value="Rhodanese-like_dom"/>
</dbReference>
<feature type="domain" description="Rhodanese" evidence="1">
    <location>
        <begin position="21"/>
        <end position="123"/>
    </location>
</feature>
<protein>
    <recommendedName>
        <fullName evidence="1">Rhodanese domain-containing protein</fullName>
    </recommendedName>
</protein>
<reference evidence="2" key="1">
    <citation type="submission" date="2021-01" db="EMBL/GenBank/DDBJ databases">
        <authorList>
            <person name="Corre E."/>
            <person name="Pelletier E."/>
            <person name="Niang G."/>
            <person name="Scheremetjew M."/>
            <person name="Finn R."/>
            <person name="Kale V."/>
            <person name="Holt S."/>
            <person name="Cochrane G."/>
            <person name="Meng A."/>
            <person name="Brown T."/>
            <person name="Cohen L."/>
        </authorList>
    </citation>
    <scope>NUCLEOTIDE SEQUENCE</scope>
    <source>
        <strain evidence="2">SAG 11-49</strain>
    </source>
</reference>
<dbReference type="PANTHER" id="PTHR10828">
    <property type="entry name" value="M-PHASE INDUCER PHOSPHATASE DUAL SPECIFICITY PHOSPHATASE CDC25"/>
    <property type="match status" value="1"/>
</dbReference>
<dbReference type="PROSITE" id="PS50206">
    <property type="entry name" value="RHODANESE_3"/>
    <property type="match status" value="1"/>
</dbReference>
<dbReference type="PANTHER" id="PTHR10828:SF38">
    <property type="entry name" value="ARSENICAL-RESISTANCE PROTEIN 2-RELATED"/>
    <property type="match status" value="1"/>
</dbReference>
<dbReference type="GO" id="GO:0005634">
    <property type="term" value="C:nucleus"/>
    <property type="evidence" value="ECO:0007669"/>
    <property type="project" value="TreeGrafter"/>
</dbReference>
<dbReference type="AlphaFoldDB" id="A0A7S0S128"/>
<sequence length="135" mass="15454">MDTVRYLEPIALATHLRDPAERPKTIVIDVRDDDYEGGHIVGAINVPSDMFNHETAIDTMIDEKLAGAERAVLHCMFSQQRGPRCAMKLAQRLKERGKSGQPFVFVLRGGWMHFMRQYKSDEDLVEEVSEHIWGK</sequence>
<dbReference type="GO" id="GO:0004725">
    <property type="term" value="F:protein tyrosine phosphatase activity"/>
    <property type="evidence" value="ECO:0007669"/>
    <property type="project" value="TreeGrafter"/>
</dbReference>
<dbReference type="GO" id="GO:0005737">
    <property type="term" value="C:cytoplasm"/>
    <property type="evidence" value="ECO:0007669"/>
    <property type="project" value="TreeGrafter"/>
</dbReference>
<dbReference type="EMBL" id="HBFB01031599">
    <property type="protein sequence ID" value="CAD8693531.1"/>
    <property type="molecule type" value="Transcribed_RNA"/>
</dbReference>
<dbReference type="Gene3D" id="3.40.250.10">
    <property type="entry name" value="Rhodanese-like domain"/>
    <property type="match status" value="1"/>
</dbReference>